<dbReference type="PANTHER" id="PTHR42760:SF122">
    <property type="entry name" value="NAD(P)-BINDING PROTEIN"/>
    <property type="match status" value="1"/>
</dbReference>
<gene>
    <name evidence="2" type="ORF">CE154_019220</name>
</gene>
<evidence type="ECO:0000313" key="3">
    <source>
        <dbReference type="Proteomes" id="UP000216225"/>
    </source>
</evidence>
<proteinExistence type="inferred from homology"/>
<dbReference type="InterPro" id="IPR002347">
    <property type="entry name" value="SDR_fam"/>
</dbReference>
<dbReference type="PRINTS" id="PR00080">
    <property type="entry name" value="SDRFAMILY"/>
</dbReference>
<dbReference type="InterPro" id="IPR036291">
    <property type="entry name" value="NAD(P)-bd_dom_sf"/>
</dbReference>
<dbReference type="EMBL" id="NKDB02000005">
    <property type="protein sequence ID" value="RKJ94710.1"/>
    <property type="molecule type" value="Genomic_DNA"/>
</dbReference>
<comment type="similarity">
    <text evidence="1">Belongs to the short-chain dehydrogenases/reductases (SDR) family.</text>
</comment>
<dbReference type="FunFam" id="3.40.50.720:FF:000084">
    <property type="entry name" value="Short-chain dehydrogenase reductase"/>
    <property type="match status" value="1"/>
</dbReference>
<name>A0A3R7HM58_9BURK</name>
<dbReference type="AlphaFoldDB" id="A0A3R7HM58"/>
<protein>
    <submittedName>
        <fullName evidence="2">SDR family oxidoreductase</fullName>
    </submittedName>
</protein>
<organism evidence="2 3">
    <name type="scientific">Alicycliphilus denitrificans</name>
    <dbReference type="NCBI Taxonomy" id="179636"/>
    <lineage>
        <taxon>Bacteria</taxon>
        <taxon>Pseudomonadati</taxon>
        <taxon>Pseudomonadota</taxon>
        <taxon>Betaproteobacteria</taxon>
        <taxon>Burkholderiales</taxon>
        <taxon>Comamonadaceae</taxon>
        <taxon>Alicycliphilus</taxon>
    </lineage>
</organism>
<dbReference type="GO" id="GO:0016616">
    <property type="term" value="F:oxidoreductase activity, acting on the CH-OH group of donors, NAD or NADP as acceptor"/>
    <property type="evidence" value="ECO:0007669"/>
    <property type="project" value="TreeGrafter"/>
</dbReference>
<dbReference type="InterPro" id="IPR020904">
    <property type="entry name" value="Sc_DH/Rdtase_CS"/>
</dbReference>
<dbReference type="Gene3D" id="3.40.50.720">
    <property type="entry name" value="NAD(P)-binding Rossmann-like Domain"/>
    <property type="match status" value="1"/>
</dbReference>
<comment type="caution">
    <text evidence="2">The sequence shown here is derived from an EMBL/GenBank/DDBJ whole genome shotgun (WGS) entry which is preliminary data.</text>
</comment>
<sequence>MTDEEADVLDLTGKVALVMGCGAVADGWGNGRATAVLLARQGARVFGTDLALPHAQETAHLVRGEGGTCEVMACDATRSDQVADAVAQCIERFGRIDILVNNVGVSQPGGPVDMDEDVWDAQIQVNLKSAYLSCKHVIAHMRSQGGGAIVNVASVAGLRYIGKPQVAYAAAKAGLLHFTHTTAVIHAAEGIRLNCVVPGLMHTPLIEGLAAKYAKGDTQGFIDHRNNQVPMKRMGTGWDTAHAVLFLVADESRYVTGTEIVVDGGLIAATR</sequence>
<dbReference type="Pfam" id="PF13561">
    <property type="entry name" value="adh_short_C2"/>
    <property type="match status" value="1"/>
</dbReference>
<evidence type="ECO:0000313" key="2">
    <source>
        <dbReference type="EMBL" id="RKJ94710.1"/>
    </source>
</evidence>
<dbReference type="PRINTS" id="PR00081">
    <property type="entry name" value="GDHRDH"/>
</dbReference>
<reference evidence="2 3" key="1">
    <citation type="submission" date="2018-09" db="EMBL/GenBank/DDBJ databases">
        <title>Genome comparison of Alicycliphilus sp. BQ1, a polyurethanolytic bacterium, with its closest phylogenetic relatives Alicycliphilus denitrificans BC and K601, unable to attack polyurethane.</title>
        <authorList>
            <person name="Loza-Tavera H."/>
            <person name="Lozano L."/>
            <person name="Cevallos M."/>
            <person name="Maya-Lucas O."/>
            <person name="Garcia-Mena J."/>
            <person name="Hernandez J."/>
        </authorList>
    </citation>
    <scope>NUCLEOTIDE SEQUENCE [LARGE SCALE GENOMIC DNA]</scope>
    <source>
        <strain evidence="2 3">BQ1</strain>
    </source>
</reference>
<dbReference type="GO" id="GO:0006633">
    <property type="term" value="P:fatty acid biosynthetic process"/>
    <property type="evidence" value="ECO:0007669"/>
    <property type="project" value="TreeGrafter"/>
</dbReference>
<dbReference type="Proteomes" id="UP000216225">
    <property type="component" value="Unassembled WGS sequence"/>
</dbReference>
<dbReference type="PANTHER" id="PTHR42760">
    <property type="entry name" value="SHORT-CHAIN DEHYDROGENASES/REDUCTASES FAMILY MEMBER"/>
    <property type="match status" value="1"/>
</dbReference>
<accession>A0A3R7HM58</accession>
<dbReference type="SUPFAM" id="SSF51735">
    <property type="entry name" value="NAD(P)-binding Rossmann-fold domains"/>
    <property type="match status" value="1"/>
</dbReference>
<dbReference type="RefSeq" id="WP_094437270.1">
    <property type="nucleotide sequence ID" value="NZ_NKDB02000005.1"/>
</dbReference>
<evidence type="ECO:0000256" key="1">
    <source>
        <dbReference type="ARBA" id="ARBA00006484"/>
    </source>
</evidence>
<dbReference type="PROSITE" id="PS00061">
    <property type="entry name" value="ADH_SHORT"/>
    <property type="match status" value="1"/>
</dbReference>
<dbReference type="GO" id="GO:0048038">
    <property type="term" value="F:quinone binding"/>
    <property type="evidence" value="ECO:0007669"/>
    <property type="project" value="TreeGrafter"/>
</dbReference>